<dbReference type="SUPFAM" id="SSF51126">
    <property type="entry name" value="Pectin lyase-like"/>
    <property type="match status" value="3"/>
</dbReference>
<evidence type="ECO:0000256" key="2">
    <source>
        <dbReference type="ARBA" id="ARBA00022737"/>
    </source>
</evidence>
<dbReference type="InterPro" id="IPR035986">
    <property type="entry name" value="PKD_dom_sf"/>
</dbReference>
<dbReference type="EMBL" id="JTEO01000005">
    <property type="protein sequence ID" value="MCQ6963399.1"/>
    <property type="molecule type" value="Genomic_DNA"/>
</dbReference>
<accession>A0AAE3HC32</accession>
<keyword evidence="2" id="KW-0677">Repeat</keyword>
<dbReference type="SMART" id="SM00089">
    <property type="entry name" value="PKD"/>
    <property type="match status" value="1"/>
</dbReference>
<dbReference type="InterPro" id="IPR011050">
    <property type="entry name" value="Pectin_lyase_fold/virulence"/>
</dbReference>
<dbReference type="InterPro" id="IPR051550">
    <property type="entry name" value="SCF-Subunits/Alg-Epimerases"/>
</dbReference>
<dbReference type="NCBIfam" id="TIGR03804">
    <property type="entry name" value="para_beta_helix"/>
    <property type="match status" value="2"/>
</dbReference>
<dbReference type="Pfam" id="PF13229">
    <property type="entry name" value="Beta_helix"/>
    <property type="match status" value="3"/>
</dbReference>
<dbReference type="Pfam" id="PF18911">
    <property type="entry name" value="PKD_4"/>
    <property type="match status" value="1"/>
</dbReference>
<dbReference type="Gene3D" id="2.60.40.10">
    <property type="entry name" value="Immunoglobulins"/>
    <property type="match status" value="1"/>
</dbReference>
<gene>
    <name evidence="5" type="ORF">PV02_09850</name>
</gene>
<evidence type="ECO:0000256" key="1">
    <source>
        <dbReference type="ARBA" id="ARBA00004906"/>
    </source>
</evidence>
<dbReference type="InterPro" id="IPR039448">
    <property type="entry name" value="Beta_helix"/>
</dbReference>
<dbReference type="Gene3D" id="2.160.20.10">
    <property type="entry name" value="Single-stranded right-handed beta-helix, Pectin lyase-like"/>
    <property type="match status" value="4"/>
</dbReference>
<dbReference type="SUPFAM" id="SSF49299">
    <property type="entry name" value="PKD domain"/>
    <property type="match status" value="1"/>
</dbReference>
<dbReference type="PROSITE" id="PS50093">
    <property type="entry name" value="PKD"/>
    <property type="match status" value="1"/>
</dbReference>
<dbReference type="PANTHER" id="PTHR22990:SF15">
    <property type="entry name" value="F-BOX ONLY PROTEIN 10"/>
    <property type="match status" value="1"/>
</dbReference>
<proteinExistence type="predicted"/>
<dbReference type="InterPro" id="IPR000601">
    <property type="entry name" value="PKD_dom"/>
</dbReference>
<evidence type="ECO:0000259" key="4">
    <source>
        <dbReference type="PROSITE" id="PS50093"/>
    </source>
</evidence>
<protein>
    <recommendedName>
        <fullName evidence="4">PKD domain-containing protein</fullName>
    </recommendedName>
</protein>
<evidence type="ECO:0000256" key="3">
    <source>
        <dbReference type="ARBA" id="ARBA00022786"/>
    </source>
</evidence>
<keyword evidence="3" id="KW-0833">Ubl conjugation pathway</keyword>
<evidence type="ECO:0000313" key="6">
    <source>
        <dbReference type="Proteomes" id="UP001206983"/>
    </source>
</evidence>
<keyword evidence="6" id="KW-1185">Reference proteome</keyword>
<dbReference type="InterPro" id="IPR022409">
    <property type="entry name" value="PKD/Chitinase_dom"/>
</dbReference>
<feature type="domain" description="PKD" evidence="4">
    <location>
        <begin position="936"/>
        <end position="1003"/>
    </location>
</feature>
<dbReference type="CDD" id="cd00146">
    <property type="entry name" value="PKD"/>
    <property type="match status" value="1"/>
</dbReference>
<comment type="caution">
    <text evidence="5">The sequence shown here is derived from an EMBL/GenBank/DDBJ whole genome shotgun (WGS) entry which is preliminary data.</text>
</comment>
<reference evidence="5 6" key="1">
    <citation type="journal article" date="2011" name="Appl. Environ. Microbiol.">
        <title>Methanogenic archaea isolated from Taiwan's Chelungpu fault.</title>
        <authorList>
            <person name="Wu S.Y."/>
            <person name="Lai M.C."/>
        </authorList>
    </citation>
    <scope>NUCLEOTIDE SEQUENCE [LARGE SCALE GENOMIC DNA]</scope>
    <source>
        <strain evidence="5 6">St545Mb</strain>
    </source>
</reference>
<dbReference type="SMART" id="SM00710">
    <property type="entry name" value="PbH1"/>
    <property type="match status" value="18"/>
</dbReference>
<dbReference type="RefSeq" id="WP_256623268.1">
    <property type="nucleotide sequence ID" value="NZ_JTEO01000005.1"/>
</dbReference>
<dbReference type="InterPro" id="IPR006626">
    <property type="entry name" value="PbH1"/>
</dbReference>
<dbReference type="InterPro" id="IPR022441">
    <property type="entry name" value="Para_beta_helix_rpt-2"/>
</dbReference>
<dbReference type="AlphaFoldDB" id="A0AAE3HC32"/>
<dbReference type="InterPro" id="IPR012334">
    <property type="entry name" value="Pectin_lyas_fold"/>
</dbReference>
<dbReference type="Proteomes" id="UP001206983">
    <property type="component" value="Unassembled WGS sequence"/>
</dbReference>
<name>A0AAE3HC32_9EURY</name>
<organism evidence="5 6">
    <name type="scientific">Methanolobus chelungpuianus</name>
    <dbReference type="NCBI Taxonomy" id="502115"/>
    <lineage>
        <taxon>Archaea</taxon>
        <taxon>Methanobacteriati</taxon>
        <taxon>Methanobacteriota</taxon>
        <taxon>Stenosarchaea group</taxon>
        <taxon>Methanomicrobia</taxon>
        <taxon>Methanosarcinales</taxon>
        <taxon>Methanosarcinaceae</taxon>
        <taxon>Methanolobus</taxon>
    </lineage>
</organism>
<dbReference type="InterPro" id="IPR013783">
    <property type="entry name" value="Ig-like_fold"/>
</dbReference>
<dbReference type="PANTHER" id="PTHR22990">
    <property type="entry name" value="F-BOX ONLY PROTEIN"/>
    <property type="match status" value="1"/>
</dbReference>
<comment type="pathway">
    <text evidence="1">Protein modification; protein ubiquitination.</text>
</comment>
<sequence>MDLRKTISILAVLLFLNLCLGAATSAAATGGTGDYSVSISKSSGTTVVKTADGKTVYTGTNDAEAVRSALNSISQGTILFNPGTYTISSPVVVKSNIELVGNGAVMKGYTIFRMNGAANIIIRGFEFSNPDANYLARASGAGLVDIINSKDITVRDNTFRNFRDYGVNVAVSSTSHYNRNISIKNNSFLDYGYAGVMIGKQSNYIYVDENTFKNINTRKLNANAYGVAIAKGSITYKYSEYIYIRKNHIENNPVWEGIDSHGANYVYILDNTVINCKIPIIVAQINSEGTYPEPVHHVTITGNYVRGNLKSADKQHSGIHVLGARNNVQPYQNAIVSDNTIADVNSWLVSDDGGIVLRDVKGGTIENNQMSNVGGTGIYLLNADSLLIQNNNVKSMFGISGPTKGLKLMPVNKDCTITVKNNVFDSSVVYHSYGYSNWGYKYRVSVLNQDTSKFYNPNGVLQLTILKEPVPSAPASTDMNIYKSGTTTTVKAADGKTLYSGNSDMDAIMAAVNAADKNTIVFNEGTYSISSAIALKSDITLQGNKAVLSGYNIFRMNGLTNVTVSGFVFSNPDAQYLGRAGNNGLIDIQNSNNVIVRDNTFRNFRDFGIFLATRTASDSNKQITIKNNQFLDYGYCGIMIGKQASQLHIEENVFRNINTRAMYANSYGIAVMKAGSSSAYSEYIYIRNNVLENNPTGEAIDSHGANYLFIENNVITDCRMPMYIVQVNDDDAYPAALSNLSVTGNTINGNYAAEKQDPGIYVFGGRNKAGTVTKPYQNVDISGNKIKDVNNWLLGNDGAIVMKDVGGAMLSGNEISGAGGTGINLQNSGDVIVQNNIISGLRTLSGPTMCIKMLPVDKKYNVLLRSNDLDASASYHAYSYSTFGYVYQVSVSDQDVSKFYFANDGIELIFLDEPSGSELPVADASTRYVKAGTPATFYGGESSDRYGIISYSWDFDASNGIQKDATGMTVTRTFEKTGRYVVTLTVSNVKGQAATDTLTVIVS</sequence>
<evidence type="ECO:0000313" key="5">
    <source>
        <dbReference type="EMBL" id="MCQ6963399.1"/>
    </source>
</evidence>